<protein>
    <submittedName>
        <fullName evidence="1">Uncharacterized protein</fullName>
    </submittedName>
</protein>
<organism evidence="1">
    <name type="scientific">Arundo donax</name>
    <name type="common">Giant reed</name>
    <name type="synonym">Donax arundinaceus</name>
    <dbReference type="NCBI Taxonomy" id="35708"/>
    <lineage>
        <taxon>Eukaryota</taxon>
        <taxon>Viridiplantae</taxon>
        <taxon>Streptophyta</taxon>
        <taxon>Embryophyta</taxon>
        <taxon>Tracheophyta</taxon>
        <taxon>Spermatophyta</taxon>
        <taxon>Magnoliopsida</taxon>
        <taxon>Liliopsida</taxon>
        <taxon>Poales</taxon>
        <taxon>Poaceae</taxon>
        <taxon>PACMAD clade</taxon>
        <taxon>Arundinoideae</taxon>
        <taxon>Arundineae</taxon>
        <taxon>Arundo</taxon>
    </lineage>
</organism>
<reference evidence="1" key="2">
    <citation type="journal article" date="2015" name="Data Brief">
        <title>Shoot transcriptome of the giant reed, Arundo donax.</title>
        <authorList>
            <person name="Barrero R.A."/>
            <person name="Guerrero F.D."/>
            <person name="Moolhuijzen P."/>
            <person name="Goolsby J.A."/>
            <person name="Tidwell J."/>
            <person name="Bellgard S.E."/>
            <person name="Bellgard M.I."/>
        </authorList>
    </citation>
    <scope>NUCLEOTIDE SEQUENCE</scope>
    <source>
        <tissue evidence="1">Shoot tissue taken approximately 20 cm above the soil surface</tissue>
    </source>
</reference>
<sequence>MYKEAYESISSLHLICGLGNVVLLYGKQTGFNTIQDLQLVIDVLTRNID</sequence>
<evidence type="ECO:0000313" key="1">
    <source>
        <dbReference type="EMBL" id="JAD97025.1"/>
    </source>
</evidence>
<reference evidence="1" key="1">
    <citation type="submission" date="2014-09" db="EMBL/GenBank/DDBJ databases">
        <authorList>
            <person name="Magalhaes I.L.F."/>
            <person name="Oliveira U."/>
            <person name="Santos F.R."/>
            <person name="Vidigal T.H.D.A."/>
            <person name="Brescovit A.D."/>
            <person name="Santos A.J."/>
        </authorList>
    </citation>
    <scope>NUCLEOTIDE SEQUENCE</scope>
    <source>
        <tissue evidence="1">Shoot tissue taken approximately 20 cm above the soil surface</tissue>
    </source>
</reference>
<dbReference type="AlphaFoldDB" id="A0A0A9EGN8"/>
<proteinExistence type="predicted"/>
<dbReference type="EMBL" id="GBRH01200870">
    <property type="protein sequence ID" value="JAD97025.1"/>
    <property type="molecule type" value="Transcribed_RNA"/>
</dbReference>
<accession>A0A0A9EGN8</accession>
<name>A0A0A9EGN8_ARUDO</name>